<dbReference type="OrthoDB" id="1274115at2759"/>
<evidence type="ECO:0000256" key="3">
    <source>
        <dbReference type="RuleBase" id="RU000363"/>
    </source>
</evidence>
<comment type="similarity">
    <text evidence="1 3">Belongs to the short-chain dehydrogenases/reductases (SDR) family.</text>
</comment>
<protein>
    <recommendedName>
        <fullName evidence="6">NAD(P)-binding protein</fullName>
    </recommendedName>
</protein>
<keyword evidence="2" id="KW-0560">Oxidoreductase</keyword>
<organism evidence="4 5">
    <name type="scientific">Postia placenta MAD-698-R-SB12</name>
    <dbReference type="NCBI Taxonomy" id="670580"/>
    <lineage>
        <taxon>Eukaryota</taxon>
        <taxon>Fungi</taxon>
        <taxon>Dikarya</taxon>
        <taxon>Basidiomycota</taxon>
        <taxon>Agaricomycotina</taxon>
        <taxon>Agaricomycetes</taxon>
        <taxon>Polyporales</taxon>
        <taxon>Adustoporiaceae</taxon>
        <taxon>Rhodonia</taxon>
    </lineage>
</organism>
<evidence type="ECO:0000256" key="2">
    <source>
        <dbReference type="ARBA" id="ARBA00023002"/>
    </source>
</evidence>
<accession>A0A1X6NCJ7</accession>
<gene>
    <name evidence="4" type="ORF">POSPLADRAFT_1052780</name>
</gene>
<dbReference type="Proteomes" id="UP000194127">
    <property type="component" value="Unassembled WGS sequence"/>
</dbReference>
<dbReference type="RefSeq" id="XP_024342897.1">
    <property type="nucleotide sequence ID" value="XM_024480312.1"/>
</dbReference>
<dbReference type="SUPFAM" id="SSF51735">
    <property type="entry name" value="NAD(P)-binding Rossmann-fold domains"/>
    <property type="match status" value="1"/>
</dbReference>
<reference evidence="4 5" key="1">
    <citation type="submission" date="2017-04" db="EMBL/GenBank/DDBJ databases">
        <title>Genome Sequence of the Model Brown-Rot Fungus Postia placenta SB12.</title>
        <authorList>
            <consortium name="DOE Joint Genome Institute"/>
            <person name="Gaskell J."/>
            <person name="Kersten P."/>
            <person name="Larrondo L.F."/>
            <person name="Canessa P."/>
            <person name="Martinez D."/>
            <person name="Hibbett D."/>
            <person name="Schmoll M."/>
            <person name="Kubicek C.P."/>
            <person name="Martinez A.T."/>
            <person name="Yadav J."/>
            <person name="Master E."/>
            <person name="Magnuson J.K."/>
            <person name="James T."/>
            <person name="Yaver D."/>
            <person name="Berka R."/>
            <person name="Labutti K."/>
            <person name="Lipzen A."/>
            <person name="Aerts A."/>
            <person name="Barry K."/>
            <person name="Henrissat B."/>
            <person name="Blanchette R."/>
            <person name="Grigoriev I."/>
            <person name="Cullen D."/>
        </authorList>
    </citation>
    <scope>NUCLEOTIDE SEQUENCE [LARGE SCALE GENOMIC DNA]</scope>
    <source>
        <strain evidence="4 5">MAD-698-R-SB12</strain>
    </source>
</reference>
<dbReference type="AlphaFoldDB" id="A0A1X6NCJ7"/>
<dbReference type="GeneID" id="36325262"/>
<dbReference type="GO" id="GO:0016491">
    <property type="term" value="F:oxidoreductase activity"/>
    <property type="evidence" value="ECO:0007669"/>
    <property type="project" value="UniProtKB-KW"/>
</dbReference>
<dbReference type="STRING" id="670580.A0A1X6NCJ7"/>
<evidence type="ECO:0008006" key="6">
    <source>
        <dbReference type="Google" id="ProtNLM"/>
    </source>
</evidence>
<dbReference type="PANTHER" id="PTHR43976">
    <property type="entry name" value="SHORT CHAIN DEHYDROGENASE"/>
    <property type="match status" value="1"/>
</dbReference>
<dbReference type="InterPro" id="IPR036291">
    <property type="entry name" value="NAD(P)-bd_dom_sf"/>
</dbReference>
<dbReference type="EMBL" id="KZ110592">
    <property type="protein sequence ID" value="OSX66103.1"/>
    <property type="molecule type" value="Genomic_DNA"/>
</dbReference>
<dbReference type="InterPro" id="IPR051911">
    <property type="entry name" value="SDR_oxidoreductase"/>
</dbReference>
<evidence type="ECO:0000313" key="4">
    <source>
        <dbReference type="EMBL" id="OSX66103.1"/>
    </source>
</evidence>
<dbReference type="PRINTS" id="PR00081">
    <property type="entry name" value="GDHRDH"/>
</dbReference>
<name>A0A1X6NCJ7_9APHY</name>
<proteinExistence type="inferred from homology"/>
<dbReference type="Gene3D" id="3.40.50.720">
    <property type="entry name" value="NAD(P)-binding Rossmann-like Domain"/>
    <property type="match status" value="1"/>
</dbReference>
<dbReference type="PANTHER" id="PTHR43976:SF16">
    <property type="entry name" value="SHORT-CHAIN DEHYDROGENASE_REDUCTASE FAMILY PROTEIN"/>
    <property type="match status" value="1"/>
</dbReference>
<dbReference type="InterPro" id="IPR002347">
    <property type="entry name" value="SDR_fam"/>
</dbReference>
<evidence type="ECO:0000313" key="5">
    <source>
        <dbReference type="Proteomes" id="UP000194127"/>
    </source>
</evidence>
<keyword evidence="5" id="KW-1185">Reference proteome</keyword>
<dbReference type="PRINTS" id="PR00080">
    <property type="entry name" value="SDRFAMILY"/>
</dbReference>
<sequence>MSSDSFSNTRVWFITGSSQGLGRALLEEVLASGERAVATLRTPAVLAPLAQKYPAAQLLVVPLDVADAAQIAAAFGAARAHFGRLDVVVNNAGYGLQGEIEAVPEEDARRQMEVLFWGPVHVTKEAIAFFRDVNPPGHGGRVLNVSSCGGYAANPTLAYYSAGKFAMEGFTEAFTKEMLPEWNIKGVIVEPGGFRTAWNAASMVRVPAHPQYAAPTSPSSVHRELAAQPYIGDPAKAARAMVQIAGLRDPPLRVQLGTESLMLVRGRALRTIRDGEQYEELAHSTNCDGVDRNKVMEWFKVLSSDD</sequence>
<dbReference type="Pfam" id="PF00106">
    <property type="entry name" value="adh_short"/>
    <property type="match status" value="1"/>
</dbReference>
<evidence type="ECO:0000256" key="1">
    <source>
        <dbReference type="ARBA" id="ARBA00006484"/>
    </source>
</evidence>